<keyword evidence="1" id="KW-0614">Plasmid</keyword>
<accession>I2E2E1</accession>
<organism evidence="1">
    <name type="scientific">Rhizobium meliloti</name>
    <name type="common">Ensifer meliloti</name>
    <name type="synonym">Sinorhizobium meliloti</name>
    <dbReference type="NCBI Taxonomy" id="382"/>
    <lineage>
        <taxon>Bacteria</taxon>
        <taxon>Pseudomonadati</taxon>
        <taxon>Pseudomonadota</taxon>
        <taxon>Alphaproteobacteria</taxon>
        <taxon>Hyphomicrobiales</taxon>
        <taxon>Rhizobiaceae</taxon>
        <taxon>Sinorhizobium/Ensifer group</taxon>
        <taxon>Sinorhizobium</taxon>
    </lineage>
</organism>
<sequence>MKAEKSPDADLLREMIGFAAERLMELEVGAATGAGYGEKNPLRTAQRNGLPQASECAARRFRRASPNPARGNPDVALVAVVHAMLLRVAYPYNSEQSALQLSLTHERLGPSMKNAESCTGLKPDSKEPPMIDDMMNLRALVVTALLRARSRAASLPPSYTTPWEYVMPS</sequence>
<dbReference type="AlphaFoldDB" id="I2E2E1"/>
<reference evidence="1" key="1">
    <citation type="journal article" date="2012" name="Mol. Plant Microbe Interact.">
        <title>Rhizobial plasmids that cause impaired symbiotic nitrogen fixation and enhanced host invasion.</title>
        <authorList>
            <person name="Crook M.B."/>
            <person name="Lindsay D.P."/>
            <person name="Biggs M.B."/>
            <person name="Bentley J.S."/>
            <person name="Price J.C."/>
            <person name="Clement S.C."/>
            <person name="Clement M.J."/>
            <person name="Long S.R."/>
            <person name="Griffitts J.S."/>
        </authorList>
    </citation>
    <scope>NUCLEOTIDE SEQUENCE</scope>
    <source>
        <strain evidence="1">C017</strain>
        <plasmid evidence="1">pHRC017</plasmid>
    </source>
</reference>
<dbReference type="EMBL" id="JQ665880">
    <property type="protein sequence ID" value="AFJ91659.1"/>
    <property type="molecule type" value="Genomic_DNA"/>
</dbReference>
<proteinExistence type="predicted"/>
<geneLocation type="plasmid" evidence="1">
    <name>pHRC017</name>
</geneLocation>
<protein>
    <submittedName>
        <fullName evidence="1">Transposase, mutator family</fullName>
    </submittedName>
</protein>
<gene>
    <name evidence="1" type="ORF">pHRC017_0693</name>
</gene>
<name>I2E2E1_RHIML</name>
<evidence type="ECO:0000313" key="1">
    <source>
        <dbReference type="EMBL" id="AFJ91659.1"/>
    </source>
</evidence>